<name>A0ABN5X621_9GAMM</name>
<accession>A0ABN5X621</accession>
<dbReference type="Proteomes" id="UP000289555">
    <property type="component" value="Chromosome"/>
</dbReference>
<sequence>MLREARERDEAAINGPRSTLFEDGHLRLLTFNLQVGIQTSAYHHYLTRSWQHLLPHPRRQKRLDVMGRC</sequence>
<organism evidence="1 2">
    <name type="scientific">Vreelandella olivaria</name>
    <dbReference type="NCBI Taxonomy" id="390919"/>
    <lineage>
        <taxon>Bacteria</taxon>
        <taxon>Pseudomonadati</taxon>
        <taxon>Pseudomonadota</taxon>
        <taxon>Gammaproteobacteria</taxon>
        <taxon>Oceanospirillales</taxon>
        <taxon>Halomonadaceae</taxon>
        <taxon>Vreelandella</taxon>
    </lineage>
</organism>
<reference evidence="2" key="1">
    <citation type="journal article" date="2019" name="Microbiol. Resour. Announc.">
        <title>Complete Genome Sequence of Halomonas olivaria, a Moderately Halophilic Bacterium Isolated from Olive Processing Effluents, Obtained by Nanopore Sequencing.</title>
        <authorList>
            <person name="Nagata S."/>
            <person name="Ii K.M."/>
            <person name="Tsukimi T."/>
            <person name="Miura M.C."/>
            <person name="Galipon J."/>
            <person name="Arakawa K."/>
        </authorList>
    </citation>
    <scope>NUCLEOTIDE SEQUENCE [LARGE SCALE GENOMIC DNA]</scope>
    <source>
        <strain evidence="2">TYRC17</strain>
    </source>
</reference>
<keyword evidence="2" id="KW-1185">Reference proteome</keyword>
<evidence type="ECO:0000313" key="1">
    <source>
        <dbReference type="EMBL" id="BBI54561.1"/>
    </source>
</evidence>
<proteinExistence type="predicted"/>
<protein>
    <submittedName>
        <fullName evidence="1">Uncharacterized protein</fullName>
    </submittedName>
</protein>
<dbReference type="EMBL" id="AP019416">
    <property type="protein sequence ID" value="BBI54561.1"/>
    <property type="molecule type" value="Genomic_DNA"/>
</dbReference>
<gene>
    <name evidence="1" type="ORF">HORIV_69820</name>
</gene>
<evidence type="ECO:0000313" key="2">
    <source>
        <dbReference type="Proteomes" id="UP000289555"/>
    </source>
</evidence>